<dbReference type="EMBL" id="MBAD02002026">
    <property type="protein sequence ID" value="RLN50450.1"/>
    <property type="molecule type" value="Genomic_DNA"/>
</dbReference>
<organism evidence="2 3">
    <name type="scientific">Phytophthora kernoviae</name>
    <dbReference type="NCBI Taxonomy" id="325452"/>
    <lineage>
        <taxon>Eukaryota</taxon>
        <taxon>Sar</taxon>
        <taxon>Stramenopiles</taxon>
        <taxon>Oomycota</taxon>
        <taxon>Peronosporomycetes</taxon>
        <taxon>Peronosporales</taxon>
        <taxon>Peronosporaceae</taxon>
        <taxon>Phytophthora</taxon>
    </lineage>
</organism>
<evidence type="ECO:0000313" key="1">
    <source>
        <dbReference type="EMBL" id="RLN50450.1"/>
    </source>
</evidence>
<dbReference type="Proteomes" id="UP000284657">
    <property type="component" value="Unassembled WGS sequence"/>
</dbReference>
<dbReference type="Proteomes" id="UP000277300">
    <property type="component" value="Unassembled WGS sequence"/>
</dbReference>
<sequence>MISKLLVQISLREGYTVAQLSAETGVPDSTLRGFAHEVAKDKAAHPSPAEEFWSTTEGLELLPHVIQEAKSAIQLSSYILEQKGVAAALIDAACRNVDVQLYVDVNKAQVTRSVSCCLHRTVLCVNAKLSCTLVKAASV</sequence>
<proteinExistence type="predicted"/>
<accession>A0A3F2RY11</accession>
<reference evidence="3 4" key="1">
    <citation type="submission" date="2018-07" db="EMBL/GenBank/DDBJ databases">
        <title>Genome sequencing of oomycete isolates from Chile give support for New Zealand origin for Phytophthora kernoviae and make available the first Nothophytophthora sp. genome.</title>
        <authorList>
            <person name="Studholme D.J."/>
            <person name="Sanfuentes E."/>
            <person name="Panda P."/>
            <person name="Hill R."/>
            <person name="Sambles C."/>
            <person name="Grant M."/>
            <person name="Williams N.M."/>
            <person name="Mcdougal R.L."/>
        </authorList>
    </citation>
    <scope>NUCLEOTIDE SEQUENCE [LARGE SCALE GENOMIC DNA]</scope>
    <source>
        <strain evidence="2">Chile6</strain>
        <strain evidence="1">Chile7</strain>
    </source>
</reference>
<name>A0A3F2RY11_9STRA</name>
<dbReference type="SUPFAM" id="SSF56024">
    <property type="entry name" value="Phospholipase D/nuclease"/>
    <property type="match status" value="1"/>
</dbReference>
<protein>
    <submittedName>
        <fullName evidence="2">Uncharacterized protein</fullName>
    </submittedName>
</protein>
<gene>
    <name evidence="1" type="ORF">BBJ29_000975</name>
    <name evidence="2" type="ORF">BBP00_00002181</name>
</gene>
<evidence type="ECO:0000313" key="3">
    <source>
        <dbReference type="Proteomes" id="UP000277300"/>
    </source>
</evidence>
<dbReference type="Gene3D" id="3.30.870.10">
    <property type="entry name" value="Endonuclease Chain A"/>
    <property type="match status" value="1"/>
</dbReference>
<dbReference type="EMBL" id="MBDO02000036">
    <property type="protein sequence ID" value="RLN66468.1"/>
    <property type="molecule type" value="Genomic_DNA"/>
</dbReference>
<evidence type="ECO:0000313" key="4">
    <source>
        <dbReference type="Proteomes" id="UP000284657"/>
    </source>
</evidence>
<dbReference type="AlphaFoldDB" id="A0A3F2RY11"/>
<comment type="caution">
    <text evidence="2">The sequence shown here is derived from an EMBL/GenBank/DDBJ whole genome shotgun (WGS) entry which is preliminary data.</text>
</comment>
<evidence type="ECO:0000313" key="2">
    <source>
        <dbReference type="EMBL" id="RLN66468.1"/>
    </source>
</evidence>